<dbReference type="WBParaSite" id="SCUD_0000118001-mRNA-1">
    <property type="protein sequence ID" value="SCUD_0000118001-mRNA-1"/>
    <property type="gene ID" value="SCUD_0000118001"/>
</dbReference>
<sequence>MEPVMESLDIHSDFGAFEDYFERLEIWAMTKDDGENVNILAYFLTFIGKEAYSLLRTLFMPEKPISLPYATLKELLLDYVKHTNFECSEGGRSRKMIHEDIKTSTALPRYPNPLHTQGYADNSLRSCNAVHEDEHKFGQCLSCGRFHSFNSCKFHNSKCFKCGDIGHIRSVCNTNIHLVATIIKSCNSDSTESSIHNDIYMIFIFINDFKRQCRVI</sequence>
<feature type="domain" description="CCHC-type" evidence="2">
    <location>
        <begin position="158"/>
        <end position="172"/>
    </location>
</feature>
<name>A0A183JER7_9TREM</name>
<organism evidence="5">
    <name type="scientific">Schistosoma curassoni</name>
    <dbReference type="NCBI Taxonomy" id="6186"/>
    <lineage>
        <taxon>Eukaryota</taxon>
        <taxon>Metazoa</taxon>
        <taxon>Spiralia</taxon>
        <taxon>Lophotrochozoa</taxon>
        <taxon>Platyhelminthes</taxon>
        <taxon>Trematoda</taxon>
        <taxon>Digenea</taxon>
        <taxon>Strigeidida</taxon>
        <taxon>Schistosomatoidea</taxon>
        <taxon>Schistosomatidae</taxon>
        <taxon>Schistosoma</taxon>
    </lineage>
</organism>
<dbReference type="AlphaFoldDB" id="A0A183JER7"/>
<evidence type="ECO:0000313" key="4">
    <source>
        <dbReference type="Proteomes" id="UP000279833"/>
    </source>
</evidence>
<reference evidence="3 4" key="2">
    <citation type="submission" date="2018-11" db="EMBL/GenBank/DDBJ databases">
        <authorList>
            <consortium name="Pathogen Informatics"/>
        </authorList>
    </citation>
    <scope>NUCLEOTIDE SEQUENCE [LARGE SCALE GENOMIC DNA]</scope>
    <source>
        <strain evidence="3">Dakar</strain>
        <strain evidence="4">Dakar, Senegal</strain>
    </source>
</reference>
<keyword evidence="4" id="KW-1185">Reference proteome</keyword>
<dbReference type="GO" id="GO:0008270">
    <property type="term" value="F:zinc ion binding"/>
    <property type="evidence" value="ECO:0007669"/>
    <property type="project" value="UniProtKB-KW"/>
</dbReference>
<dbReference type="InterPro" id="IPR001878">
    <property type="entry name" value="Znf_CCHC"/>
</dbReference>
<keyword evidence="1" id="KW-0863">Zinc-finger</keyword>
<dbReference type="GO" id="GO:0003676">
    <property type="term" value="F:nucleic acid binding"/>
    <property type="evidence" value="ECO:0007669"/>
    <property type="project" value="InterPro"/>
</dbReference>
<reference evidence="5" key="1">
    <citation type="submission" date="2016-06" db="UniProtKB">
        <authorList>
            <consortium name="WormBaseParasite"/>
        </authorList>
    </citation>
    <scope>IDENTIFICATION</scope>
</reference>
<dbReference type="PROSITE" id="PS50158">
    <property type="entry name" value="ZF_CCHC"/>
    <property type="match status" value="1"/>
</dbReference>
<protein>
    <submittedName>
        <fullName evidence="5">CCHC-type domain-containing protein</fullName>
    </submittedName>
</protein>
<proteinExistence type="predicted"/>
<evidence type="ECO:0000256" key="1">
    <source>
        <dbReference type="PROSITE-ProRule" id="PRU00047"/>
    </source>
</evidence>
<evidence type="ECO:0000259" key="2">
    <source>
        <dbReference type="PROSITE" id="PS50158"/>
    </source>
</evidence>
<keyword evidence="1" id="KW-0862">Zinc</keyword>
<evidence type="ECO:0000313" key="3">
    <source>
        <dbReference type="EMBL" id="VDO66063.1"/>
    </source>
</evidence>
<dbReference type="Proteomes" id="UP000279833">
    <property type="component" value="Unassembled WGS sequence"/>
</dbReference>
<accession>A0A183JER7</accession>
<evidence type="ECO:0000313" key="5">
    <source>
        <dbReference type="WBParaSite" id="SCUD_0000118001-mRNA-1"/>
    </source>
</evidence>
<dbReference type="EMBL" id="UZAK01000920">
    <property type="protein sequence ID" value="VDO66063.1"/>
    <property type="molecule type" value="Genomic_DNA"/>
</dbReference>
<gene>
    <name evidence="3" type="ORF">SCUD_LOCUS1181</name>
</gene>
<keyword evidence="1" id="KW-0479">Metal-binding</keyword>